<feature type="region of interest" description="Disordered" evidence="11">
    <location>
        <begin position="376"/>
        <end position="488"/>
    </location>
</feature>
<evidence type="ECO:0000256" key="4">
    <source>
        <dbReference type="ARBA" id="ARBA00022771"/>
    </source>
</evidence>
<keyword evidence="6" id="KW-0805">Transcription regulation</keyword>
<dbReference type="EMBL" id="MVGC01000566">
    <property type="protein sequence ID" value="RJE18362.1"/>
    <property type="molecule type" value="Genomic_DNA"/>
</dbReference>
<evidence type="ECO:0000256" key="2">
    <source>
        <dbReference type="ARBA" id="ARBA00022723"/>
    </source>
</evidence>
<dbReference type="GO" id="GO:0000978">
    <property type="term" value="F:RNA polymerase II cis-regulatory region sequence-specific DNA binding"/>
    <property type="evidence" value="ECO:0007669"/>
    <property type="project" value="TreeGrafter"/>
</dbReference>
<dbReference type="PROSITE" id="PS00028">
    <property type="entry name" value="ZINC_FINGER_C2H2_1"/>
    <property type="match status" value="2"/>
</dbReference>
<dbReference type="GO" id="GO:0008270">
    <property type="term" value="F:zinc ion binding"/>
    <property type="evidence" value="ECO:0007669"/>
    <property type="project" value="UniProtKB-KW"/>
</dbReference>
<keyword evidence="9" id="KW-0539">Nucleus</keyword>
<dbReference type="PROSITE" id="PS50157">
    <property type="entry name" value="ZINC_FINGER_C2H2_2"/>
    <property type="match status" value="2"/>
</dbReference>
<evidence type="ECO:0000256" key="10">
    <source>
        <dbReference type="PROSITE-ProRule" id="PRU00042"/>
    </source>
</evidence>
<evidence type="ECO:0000256" key="11">
    <source>
        <dbReference type="SAM" id="MobiDB-lite"/>
    </source>
</evidence>
<gene>
    <name evidence="13" type="ORF">PHISCL_09301</name>
</gene>
<protein>
    <submittedName>
        <fullName evidence="13">C2H2 transcription factor Seb1</fullName>
    </submittedName>
</protein>
<feature type="compositionally biased region" description="Low complexity" evidence="11">
    <location>
        <begin position="203"/>
        <end position="225"/>
    </location>
</feature>
<feature type="domain" description="C2H2-type" evidence="12">
    <location>
        <begin position="492"/>
        <end position="520"/>
    </location>
</feature>
<keyword evidence="14" id="KW-1185">Reference proteome</keyword>
<feature type="compositionally biased region" description="Polar residues" evidence="11">
    <location>
        <begin position="432"/>
        <end position="468"/>
    </location>
</feature>
<evidence type="ECO:0000256" key="5">
    <source>
        <dbReference type="ARBA" id="ARBA00022833"/>
    </source>
</evidence>
<dbReference type="InterPro" id="IPR013087">
    <property type="entry name" value="Znf_C2H2_type"/>
</dbReference>
<dbReference type="PANTHER" id="PTHR24384">
    <property type="entry name" value="FINGER PUTATIVE TRANSCRIPTION FACTOR FAMILY-RELATED"/>
    <property type="match status" value="1"/>
</dbReference>
<comment type="subcellular location">
    <subcellularLocation>
        <location evidence="1">Nucleus</location>
    </subcellularLocation>
</comment>
<evidence type="ECO:0000256" key="9">
    <source>
        <dbReference type="ARBA" id="ARBA00023242"/>
    </source>
</evidence>
<dbReference type="FunFam" id="3.30.160.60:FF:000141">
    <property type="entry name" value="C2H2 zinc finger protein"/>
    <property type="match status" value="1"/>
</dbReference>
<reference evidence="14" key="1">
    <citation type="submission" date="2017-02" db="EMBL/GenBank/DDBJ databases">
        <authorList>
            <person name="Tafer H."/>
            <person name="Lopandic K."/>
        </authorList>
    </citation>
    <scope>NUCLEOTIDE SEQUENCE [LARGE SCALE GENOMIC DNA]</scope>
    <source>
        <strain evidence="14">CBS 366.77</strain>
    </source>
</reference>
<evidence type="ECO:0000256" key="7">
    <source>
        <dbReference type="ARBA" id="ARBA00023125"/>
    </source>
</evidence>
<dbReference type="SMART" id="SM00355">
    <property type="entry name" value="ZnF_C2H2"/>
    <property type="match status" value="2"/>
</dbReference>
<dbReference type="GO" id="GO:0005634">
    <property type="term" value="C:nucleus"/>
    <property type="evidence" value="ECO:0007669"/>
    <property type="project" value="UniProtKB-SubCell"/>
</dbReference>
<evidence type="ECO:0000313" key="13">
    <source>
        <dbReference type="EMBL" id="RJE18362.1"/>
    </source>
</evidence>
<dbReference type="FunFam" id="3.30.160.60:FF:000358">
    <property type="entry name" value="zinc finger protein 24"/>
    <property type="match status" value="1"/>
</dbReference>
<keyword evidence="3" id="KW-0677">Repeat</keyword>
<dbReference type="SUPFAM" id="SSF57667">
    <property type="entry name" value="beta-beta-alpha zinc fingers"/>
    <property type="match status" value="1"/>
</dbReference>
<comment type="caution">
    <text evidence="13">The sequence shown here is derived from an EMBL/GenBank/DDBJ whole genome shotgun (WGS) entry which is preliminary data.</text>
</comment>
<dbReference type="GO" id="GO:0000981">
    <property type="term" value="F:DNA-binding transcription factor activity, RNA polymerase II-specific"/>
    <property type="evidence" value="ECO:0007669"/>
    <property type="project" value="TreeGrafter"/>
</dbReference>
<sequence length="608" mass="65780">MTPTSVQGQQPFAYYHTDSSQTTQGQFTSHPSEMQPFYGQMQSYAPTSQPQHCMPEQQPIYTTQPMMNMHQMATANAFRGAMNMTPVASPQPSHLKPAIVVQQGSPAMMPIDTRFVGADLYAFPSTPPLSTSGSSISSPPSSNDALHTPVETYFPFEKVEGVKEGCEGDVHTEILANRDWTRADSPPMTPVFIHPPSFTASQSSEMLSAESSCPSLSPSPSPVSSDFATQSLTGLSVEPSGSHFCDPRQLTVESSTDSTGSDLPELPTLSSNEEEPKVLVGSAAVTLPVHENSPPLLNTSSTEDPLSTLPTFDSFADLDSEDEFVNHLVDFPSGNTFYMGDKRQRIGPYTHDEDDYLSEHCLEDTLEQDLALSGLPFLDRPDTASQADTSQTSDEAETKAKKRSNSRKNSKKTNAAENSTSPSGAAGKKLQTPLNGANGSQLPTPPQQANAPSRQNSDASLSSTSSEVPNAPVSVNRRGRKQSLTDDPSKTFVCTLCSRRFRRQEHLKRHYRSLHTEDKPFKCNECGKKFSRSDNLAQHARTHGAGSMVMGVIDSNEVAQSSYPSGNPVGTVLYDAANTITGKSVSESSDGAPADRRIAKKRKREETA</sequence>
<evidence type="ECO:0000259" key="12">
    <source>
        <dbReference type="PROSITE" id="PS50157"/>
    </source>
</evidence>
<feature type="region of interest" description="Disordered" evidence="11">
    <location>
        <begin position="203"/>
        <end position="275"/>
    </location>
</feature>
<feature type="compositionally biased region" description="Basic residues" evidence="11">
    <location>
        <begin position="598"/>
        <end position="608"/>
    </location>
</feature>
<evidence type="ECO:0000256" key="8">
    <source>
        <dbReference type="ARBA" id="ARBA00023163"/>
    </source>
</evidence>
<dbReference type="PANTHER" id="PTHR24384:SF189">
    <property type="entry name" value="C2H2-TYPE DOMAIN-CONTAINING PROTEIN-RELATED"/>
    <property type="match status" value="1"/>
</dbReference>
<feature type="compositionally biased region" description="Basic residues" evidence="11">
    <location>
        <begin position="400"/>
        <end position="411"/>
    </location>
</feature>
<keyword evidence="2" id="KW-0479">Metal-binding</keyword>
<organism evidence="13 14">
    <name type="scientific">Aspergillus sclerotialis</name>
    <dbReference type="NCBI Taxonomy" id="2070753"/>
    <lineage>
        <taxon>Eukaryota</taxon>
        <taxon>Fungi</taxon>
        <taxon>Dikarya</taxon>
        <taxon>Ascomycota</taxon>
        <taxon>Pezizomycotina</taxon>
        <taxon>Eurotiomycetes</taxon>
        <taxon>Eurotiomycetidae</taxon>
        <taxon>Eurotiales</taxon>
        <taxon>Aspergillaceae</taxon>
        <taxon>Aspergillus</taxon>
        <taxon>Aspergillus subgen. Polypaecilum</taxon>
    </lineage>
</organism>
<feature type="compositionally biased region" description="Polar residues" evidence="11">
    <location>
        <begin position="383"/>
        <end position="393"/>
    </location>
</feature>
<dbReference type="Pfam" id="PF00096">
    <property type="entry name" value="zf-C2H2"/>
    <property type="match status" value="2"/>
</dbReference>
<dbReference type="OrthoDB" id="654211at2759"/>
<evidence type="ECO:0000256" key="3">
    <source>
        <dbReference type="ARBA" id="ARBA00022737"/>
    </source>
</evidence>
<keyword evidence="5" id="KW-0862">Zinc</keyword>
<dbReference type="AlphaFoldDB" id="A0A3A2Z5J4"/>
<dbReference type="Proteomes" id="UP000266188">
    <property type="component" value="Unassembled WGS sequence"/>
</dbReference>
<feature type="compositionally biased region" description="Polar residues" evidence="11">
    <location>
        <begin position="251"/>
        <end position="261"/>
    </location>
</feature>
<dbReference type="Gene3D" id="3.30.160.60">
    <property type="entry name" value="Classic Zinc Finger"/>
    <property type="match status" value="2"/>
</dbReference>
<keyword evidence="4 10" id="KW-0863">Zinc-finger</keyword>
<keyword evidence="8" id="KW-0804">Transcription</keyword>
<evidence type="ECO:0000313" key="14">
    <source>
        <dbReference type="Proteomes" id="UP000266188"/>
    </source>
</evidence>
<dbReference type="InterPro" id="IPR036236">
    <property type="entry name" value="Znf_C2H2_sf"/>
</dbReference>
<evidence type="ECO:0000256" key="1">
    <source>
        <dbReference type="ARBA" id="ARBA00004123"/>
    </source>
</evidence>
<keyword evidence="7" id="KW-0238">DNA-binding</keyword>
<name>A0A3A2Z5J4_9EURO</name>
<feature type="domain" description="C2H2-type" evidence="12">
    <location>
        <begin position="521"/>
        <end position="543"/>
    </location>
</feature>
<dbReference type="STRING" id="2070753.A0A3A2Z5J4"/>
<proteinExistence type="predicted"/>
<evidence type="ECO:0000256" key="6">
    <source>
        <dbReference type="ARBA" id="ARBA00023015"/>
    </source>
</evidence>
<feature type="region of interest" description="Disordered" evidence="11">
    <location>
        <begin position="582"/>
        <end position="608"/>
    </location>
</feature>
<accession>A0A3A2Z5J4</accession>
<dbReference type="InterPro" id="IPR050752">
    <property type="entry name" value="C2H2-ZF_domain"/>
</dbReference>